<dbReference type="EMBL" id="JASDDK010000005">
    <property type="protein sequence ID" value="MDN3493726.1"/>
    <property type="molecule type" value="Genomic_DNA"/>
</dbReference>
<name>A0ABT7ZXK7_9FLAO</name>
<evidence type="ECO:0000313" key="3">
    <source>
        <dbReference type="Proteomes" id="UP001231197"/>
    </source>
</evidence>
<proteinExistence type="predicted"/>
<sequence>MRLNSIGKKEYHPYYKTYLDKSNAEGGIVEGLSQNSEIVASFFSDIPKEKHSYAYAAGKWTIKDVLLHIIDTERIFAYRALRIARRDKIPMVGFEQDSYVEHGFAETRTIENLVNEYKTVRQATISLFSNFSSETLLEIGEASGAPFSVRVLGLITIGHENHHIEIIRDRYL</sequence>
<dbReference type="Gene3D" id="1.20.120.450">
    <property type="entry name" value="dinb family like domain"/>
    <property type="match status" value="1"/>
</dbReference>
<evidence type="ECO:0000313" key="2">
    <source>
        <dbReference type="EMBL" id="MDN3493726.1"/>
    </source>
</evidence>
<dbReference type="SUPFAM" id="SSF109854">
    <property type="entry name" value="DinB/YfiT-like putative metalloenzymes"/>
    <property type="match status" value="1"/>
</dbReference>
<comment type="caution">
    <text evidence="2">The sequence shown here is derived from an EMBL/GenBank/DDBJ whole genome shotgun (WGS) entry which is preliminary data.</text>
</comment>
<keyword evidence="3" id="KW-1185">Reference proteome</keyword>
<feature type="domain" description="DinB-like" evidence="1">
    <location>
        <begin position="37"/>
        <end position="167"/>
    </location>
</feature>
<protein>
    <submittedName>
        <fullName evidence="2">DinB family protein</fullName>
    </submittedName>
</protein>
<dbReference type="InterPro" id="IPR024775">
    <property type="entry name" value="DinB-like"/>
</dbReference>
<organism evidence="2 3">
    <name type="scientific">Winogradskyella bathintestinalis</name>
    <dbReference type="NCBI Taxonomy" id="3035208"/>
    <lineage>
        <taxon>Bacteria</taxon>
        <taxon>Pseudomonadati</taxon>
        <taxon>Bacteroidota</taxon>
        <taxon>Flavobacteriia</taxon>
        <taxon>Flavobacteriales</taxon>
        <taxon>Flavobacteriaceae</taxon>
        <taxon>Winogradskyella</taxon>
    </lineage>
</organism>
<reference evidence="2 3" key="1">
    <citation type="journal article" date="2023" name="Int. J. Syst. Evol. Microbiol.">
        <title>Winogradskyella bathintestinalis sp. nov., isolated from the intestine of the deep-sea loosejaw dragonfish, Malacosteus niger.</title>
        <authorList>
            <person name="Uniacke-Lowe S."/>
            <person name="Johnson C.N."/>
            <person name="Stanton C."/>
            <person name="Hill C."/>
            <person name="Ross P."/>
        </authorList>
    </citation>
    <scope>NUCLEOTIDE SEQUENCE [LARGE SCALE GENOMIC DNA]</scope>
    <source>
        <strain evidence="2 3">APC 3343</strain>
    </source>
</reference>
<dbReference type="Proteomes" id="UP001231197">
    <property type="component" value="Unassembled WGS sequence"/>
</dbReference>
<gene>
    <name evidence="2" type="ORF">QMA06_13455</name>
</gene>
<evidence type="ECO:0000259" key="1">
    <source>
        <dbReference type="Pfam" id="PF12867"/>
    </source>
</evidence>
<accession>A0ABT7ZXK7</accession>
<dbReference type="Pfam" id="PF12867">
    <property type="entry name" value="DinB_2"/>
    <property type="match status" value="1"/>
</dbReference>
<dbReference type="RefSeq" id="WP_290207399.1">
    <property type="nucleotide sequence ID" value="NZ_JASDDK010000005.1"/>
</dbReference>
<dbReference type="InterPro" id="IPR034660">
    <property type="entry name" value="DinB/YfiT-like"/>
</dbReference>